<dbReference type="InterPro" id="IPR029014">
    <property type="entry name" value="NiFe-Hase_large"/>
</dbReference>
<accession>K1SM41</accession>
<proteinExistence type="predicted"/>
<protein>
    <submittedName>
        <fullName evidence="1">Uncharacterized protein</fullName>
    </submittedName>
</protein>
<evidence type="ECO:0000313" key="1">
    <source>
        <dbReference type="EMBL" id="EKC54905.1"/>
    </source>
</evidence>
<gene>
    <name evidence="1" type="ORF">OBE_11826</name>
</gene>
<sequence>EDEIVQEAEITIGVNHRGVERIMEGLPVEKANALTEKNMWNLF</sequence>
<feature type="non-terminal residue" evidence="1">
    <location>
        <position position="1"/>
    </location>
</feature>
<dbReference type="AlphaFoldDB" id="K1SM41"/>
<dbReference type="EMBL" id="AJWZ01008159">
    <property type="protein sequence ID" value="EKC54905.1"/>
    <property type="molecule type" value="Genomic_DNA"/>
</dbReference>
<dbReference type="Gene3D" id="1.10.645.10">
    <property type="entry name" value="Cytochrome-c3 Hydrogenase, chain B"/>
    <property type="match status" value="1"/>
</dbReference>
<name>K1SM41_9ZZZZ</name>
<reference evidence="1" key="1">
    <citation type="journal article" date="2013" name="Environ. Microbiol.">
        <title>Microbiota from the distal guts of lean and obese adolescents exhibit partial functional redundancy besides clear differences in community structure.</title>
        <authorList>
            <person name="Ferrer M."/>
            <person name="Ruiz A."/>
            <person name="Lanza F."/>
            <person name="Haange S.B."/>
            <person name="Oberbach A."/>
            <person name="Till H."/>
            <person name="Bargiela R."/>
            <person name="Campoy C."/>
            <person name="Segura M.T."/>
            <person name="Richter M."/>
            <person name="von Bergen M."/>
            <person name="Seifert J."/>
            <person name="Suarez A."/>
        </authorList>
    </citation>
    <scope>NUCLEOTIDE SEQUENCE</scope>
</reference>
<organism evidence="1">
    <name type="scientific">human gut metagenome</name>
    <dbReference type="NCBI Taxonomy" id="408170"/>
    <lineage>
        <taxon>unclassified sequences</taxon>
        <taxon>metagenomes</taxon>
        <taxon>organismal metagenomes</taxon>
    </lineage>
</organism>
<dbReference type="SUPFAM" id="SSF56762">
    <property type="entry name" value="HydB/Nqo4-like"/>
    <property type="match status" value="1"/>
</dbReference>
<comment type="caution">
    <text evidence="1">The sequence shown here is derived from an EMBL/GenBank/DDBJ whole genome shotgun (WGS) entry which is preliminary data.</text>
</comment>